<dbReference type="EMBL" id="CP011807">
    <property type="protein sequence ID" value="AKM31931.2"/>
    <property type="molecule type" value="Genomic_DNA"/>
</dbReference>
<reference evidence="1" key="1">
    <citation type="submission" date="2016-06" db="EMBL/GenBank/DDBJ databases">
        <title>Complete Genome Sequence of Pandoraea faecigallinarum DSM-23572.</title>
        <authorList>
            <person name="Yong D."/>
            <person name="Ee R."/>
            <person name="Lim Y.-L."/>
            <person name="Yin W.-F."/>
            <person name="Chan K.-G."/>
        </authorList>
    </citation>
    <scope>NUCLEOTIDE SEQUENCE</scope>
    <source>
        <strain evidence="1">DSM 23572</strain>
    </source>
</reference>
<dbReference type="AlphaFoldDB" id="A0A0H3WZG2"/>
<evidence type="ECO:0000313" key="2">
    <source>
        <dbReference type="Proteomes" id="UP000035651"/>
    </source>
</evidence>
<keyword evidence="2" id="KW-1185">Reference proteome</keyword>
<protein>
    <submittedName>
        <fullName evidence="1">Uncharacterized protein</fullName>
    </submittedName>
</protein>
<sequence length="64" mass="7147">MPSNIIRTETQLFLRTCHAFDTFGGHFPHRCTIFPLRAACIAITCGSPFYNTINDVRSLPAAYA</sequence>
<proteinExistence type="predicted"/>
<name>A0A0H3WZG2_9BURK</name>
<accession>A0A0H3WZG2</accession>
<gene>
    <name evidence="1" type="ORF">AB870_20200</name>
</gene>
<dbReference type="Proteomes" id="UP000035651">
    <property type="component" value="Chromosome"/>
</dbReference>
<dbReference type="KEGG" id="pfg:AB870_20200"/>
<organism evidence="1 2">
    <name type="scientific">Pandoraea faecigallinarum</name>
    <dbReference type="NCBI Taxonomy" id="656179"/>
    <lineage>
        <taxon>Bacteria</taxon>
        <taxon>Pseudomonadati</taxon>
        <taxon>Pseudomonadota</taxon>
        <taxon>Betaproteobacteria</taxon>
        <taxon>Burkholderiales</taxon>
        <taxon>Burkholderiaceae</taxon>
        <taxon>Pandoraea</taxon>
    </lineage>
</organism>
<evidence type="ECO:0000313" key="1">
    <source>
        <dbReference type="EMBL" id="AKM31931.2"/>
    </source>
</evidence>